<gene>
    <name evidence="1" type="ORF">IWW38_002743</name>
</gene>
<evidence type="ECO:0000313" key="1">
    <source>
        <dbReference type="EMBL" id="KAJ2893898.1"/>
    </source>
</evidence>
<evidence type="ECO:0000313" key="2">
    <source>
        <dbReference type="Proteomes" id="UP001139981"/>
    </source>
</evidence>
<organism evidence="1 2">
    <name type="scientific">Coemansia aciculifera</name>
    <dbReference type="NCBI Taxonomy" id="417176"/>
    <lineage>
        <taxon>Eukaryota</taxon>
        <taxon>Fungi</taxon>
        <taxon>Fungi incertae sedis</taxon>
        <taxon>Zoopagomycota</taxon>
        <taxon>Kickxellomycotina</taxon>
        <taxon>Kickxellomycetes</taxon>
        <taxon>Kickxellales</taxon>
        <taxon>Kickxellaceae</taxon>
        <taxon>Coemansia</taxon>
    </lineage>
</organism>
<accession>A0ACC1M3P8</accession>
<feature type="non-terminal residue" evidence="1">
    <location>
        <position position="101"/>
    </location>
</feature>
<feature type="non-terminal residue" evidence="1">
    <location>
        <position position="1"/>
    </location>
</feature>
<sequence length="101" mass="11850">RTRWQDSAQWAELSAMPRAGPSRRWWPAQASAQCISTRASGSRTTRTMDTSWHSLHRPCCCLPWVQRHCGLVLRFPRPCRYWELARQRTMPRRHTRAATAC</sequence>
<proteinExistence type="predicted"/>
<name>A0ACC1M3P8_9FUNG</name>
<comment type="caution">
    <text evidence="1">The sequence shown here is derived from an EMBL/GenBank/DDBJ whole genome shotgun (WGS) entry which is preliminary data.</text>
</comment>
<protein>
    <submittedName>
        <fullName evidence="1">Uncharacterized protein</fullName>
    </submittedName>
</protein>
<dbReference type="Proteomes" id="UP001139981">
    <property type="component" value="Unassembled WGS sequence"/>
</dbReference>
<reference evidence="1" key="1">
    <citation type="submission" date="2022-07" db="EMBL/GenBank/DDBJ databases">
        <title>Phylogenomic reconstructions and comparative analyses of Kickxellomycotina fungi.</title>
        <authorList>
            <person name="Reynolds N.K."/>
            <person name="Stajich J.E."/>
            <person name="Barry K."/>
            <person name="Grigoriev I.V."/>
            <person name="Crous P."/>
            <person name="Smith M.E."/>
        </authorList>
    </citation>
    <scope>NUCLEOTIDE SEQUENCE</scope>
    <source>
        <strain evidence="1">CBS 190363</strain>
    </source>
</reference>
<dbReference type="EMBL" id="JANBVB010000481">
    <property type="protein sequence ID" value="KAJ2893898.1"/>
    <property type="molecule type" value="Genomic_DNA"/>
</dbReference>
<keyword evidence="2" id="KW-1185">Reference proteome</keyword>